<dbReference type="InterPro" id="IPR052048">
    <property type="entry name" value="ST_Response_Regulator"/>
</dbReference>
<comment type="caution">
    <text evidence="4">The sequence shown here is derived from an EMBL/GenBank/DDBJ whole genome shotgun (WGS) entry which is preliminary data.</text>
</comment>
<dbReference type="PANTHER" id="PTHR43228:SF1">
    <property type="entry name" value="TWO-COMPONENT RESPONSE REGULATOR ARR22"/>
    <property type="match status" value="1"/>
</dbReference>
<feature type="repeat" description="TPR" evidence="2">
    <location>
        <begin position="463"/>
        <end position="496"/>
    </location>
</feature>
<dbReference type="EMBL" id="JAUOPB010000009">
    <property type="protein sequence ID" value="MDO6423433.1"/>
    <property type="molecule type" value="Genomic_DNA"/>
</dbReference>
<keyword evidence="2" id="KW-0802">TPR repeat</keyword>
<organism evidence="4 5">
    <name type="scientific">Saccharophagus degradans</name>
    <dbReference type="NCBI Taxonomy" id="86304"/>
    <lineage>
        <taxon>Bacteria</taxon>
        <taxon>Pseudomonadati</taxon>
        <taxon>Pseudomonadota</taxon>
        <taxon>Gammaproteobacteria</taxon>
        <taxon>Cellvibrionales</taxon>
        <taxon>Cellvibrionaceae</taxon>
        <taxon>Saccharophagus</taxon>
    </lineage>
</organism>
<dbReference type="PROSITE" id="PS50005">
    <property type="entry name" value="TPR"/>
    <property type="match status" value="1"/>
</dbReference>
<dbReference type="CDD" id="cd17589">
    <property type="entry name" value="REC_TPR"/>
    <property type="match status" value="1"/>
</dbReference>
<evidence type="ECO:0000313" key="4">
    <source>
        <dbReference type="EMBL" id="MDO6423433.1"/>
    </source>
</evidence>
<dbReference type="PANTHER" id="PTHR43228">
    <property type="entry name" value="TWO-COMPONENT RESPONSE REGULATOR"/>
    <property type="match status" value="1"/>
</dbReference>
<feature type="domain" description="Response regulatory" evidence="3">
    <location>
        <begin position="26"/>
        <end position="145"/>
    </location>
</feature>
<proteinExistence type="predicted"/>
<protein>
    <submittedName>
        <fullName evidence="4">Response regulator</fullName>
    </submittedName>
</protein>
<dbReference type="Proteomes" id="UP001169760">
    <property type="component" value="Unassembled WGS sequence"/>
</dbReference>
<evidence type="ECO:0000256" key="1">
    <source>
        <dbReference type="PROSITE-ProRule" id="PRU00169"/>
    </source>
</evidence>
<accession>A0AAW7XA81</accession>
<dbReference type="SMART" id="SM00448">
    <property type="entry name" value="REC"/>
    <property type="match status" value="1"/>
</dbReference>
<keyword evidence="1" id="KW-0597">Phosphoprotein</keyword>
<dbReference type="RefSeq" id="WP_216064669.1">
    <property type="nucleotide sequence ID" value="NZ_CP123764.1"/>
</dbReference>
<dbReference type="Pfam" id="PF00072">
    <property type="entry name" value="Response_reg"/>
    <property type="match status" value="1"/>
</dbReference>
<evidence type="ECO:0000256" key="2">
    <source>
        <dbReference type="PROSITE-ProRule" id="PRU00339"/>
    </source>
</evidence>
<name>A0AAW7XA81_9GAMM</name>
<feature type="modified residue" description="4-aspartylphosphate" evidence="1">
    <location>
        <position position="76"/>
    </location>
</feature>
<dbReference type="GO" id="GO:0000160">
    <property type="term" value="P:phosphorelay signal transduction system"/>
    <property type="evidence" value="ECO:0007669"/>
    <property type="project" value="InterPro"/>
</dbReference>
<dbReference type="AlphaFoldDB" id="A0AAW7XA81"/>
<evidence type="ECO:0000259" key="3">
    <source>
        <dbReference type="PROSITE" id="PS50110"/>
    </source>
</evidence>
<gene>
    <name evidence="4" type="ORF">Q4521_13215</name>
</gene>
<sequence length="560" mass="63081">MNPLLHQSKAADIKQIDIVKIYAQKKCLIIDDFPEIRGSLSRSLKTFGVNHIDTAANGEEAIKYCTKRKYDIVLCDYNLGSGKDGQQILEEVRHLRVLLMTSLFVMITGESSREMVLGALECQPDDYITKPYTPASLKVRLNKAIIRHEALLPIKTSISEGSYKSALDQCNQMIKEGSRYAHDILKIKAQLHFLLKQLKEAVTVYESVLNKKPLIWAKLGMGKSLLEMGSLDGAEELFKDIIEEDDRYIEAHDMLAEVSLKRKDTLAAQKATEHATQISPKSVLRHRKLAKLADINHDDELSLKSHQQAIKWGSNSCHESEQDYFNYARKVSEVTKDDHSTEAKVMVKQANSFLDRARKRYSDRPEVAVQAQMVEAQILTSQGEDEKAQNAATKAKEMYNELAAPPLETSLEFARTMHAMNDEQGARDLLTTLAAKHSNNTDALSIIDSITGEPISSGGKEVAAKLTKEGISSYDSKAYEEAIRVFNEALATYPKHIGLHLNLIQTAIADSDDNGVRDEYRAICRRSIRAIGTINEDHAQYKRYTYLHKQLERLYPEAIR</sequence>
<dbReference type="PROSITE" id="PS50110">
    <property type="entry name" value="RESPONSE_REGULATORY"/>
    <property type="match status" value="1"/>
</dbReference>
<reference evidence="4" key="1">
    <citation type="submission" date="2023-07" db="EMBL/GenBank/DDBJ databases">
        <title>Genome content predicts the carbon catabolic preferences of heterotrophic bacteria.</title>
        <authorList>
            <person name="Gralka M."/>
        </authorList>
    </citation>
    <scope>NUCLEOTIDE SEQUENCE</scope>
    <source>
        <strain evidence="4">I3M17_2</strain>
    </source>
</reference>
<evidence type="ECO:0000313" key="5">
    <source>
        <dbReference type="Proteomes" id="UP001169760"/>
    </source>
</evidence>
<dbReference type="InterPro" id="IPR001789">
    <property type="entry name" value="Sig_transdc_resp-reg_receiver"/>
</dbReference>
<dbReference type="SMART" id="SM00028">
    <property type="entry name" value="TPR"/>
    <property type="match status" value="5"/>
</dbReference>
<dbReference type="InterPro" id="IPR019734">
    <property type="entry name" value="TPR_rpt"/>
</dbReference>